<dbReference type="AlphaFoldDB" id="A0A5M6ZP40"/>
<evidence type="ECO:0000256" key="13">
    <source>
        <dbReference type="RuleBase" id="RU004249"/>
    </source>
</evidence>
<comment type="cofactor">
    <cofactor evidence="1 11">
        <name>pyridoxal 5'-phosphate</name>
        <dbReference type="ChEBI" id="CHEBI:597326"/>
    </cofactor>
</comment>
<dbReference type="InterPro" id="IPR000183">
    <property type="entry name" value="Orn/DAP/Arg_de-COase"/>
</dbReference>
<name>A0A5M6ZP40_9PROT</name>
<sequence>MPASASRPPSADWSASARPWVVMKFGGTSVAAPERWRVIADIARERLDAGERVLIVHSALAGVSNLLEALPAAALAGAGEGAAEAVKDAHRAFAAKAGLDADALLAGPFDLITRRAAGIAYSGEASARLRAELMAQGELMASVLGLECLRGAGLEAETLDAREALVALNTADEARAWLDNSAGEDADPALQARLANAQLVLTQGFIARHRDGGTVLLGRGGSDTSAAYFAARIGAARLEIWTDVPGLFSADPRLTEGARHLRALSYEEAQEIATMGGKVLHPRCIGPARRANIPLEVRSTLRPELAGTTISASPGDDAPRLKAVSVKTGVRLVAMEGSGMWRQAGFLADVFAGFKACGVSVDLVSTSETNVTVSLDPDPGLDAARLERLRETLAPLCRVRIIENAAAVSLLGYGIRRILHQLAPALEMFQDKPIRLVSQAANDLNFTVVVDEAEGAALAKRLHEELISPAPEGPVFGPSWAELARPADARPARSAPWWRTKRAALLDAAPDTGGLYVYDLETVSARARAVAGIQSLSRAFYAMKANAHRDVLRAIRAAGLGFECVSPGEIARLQETFSDLTPDEVLFTPNFAHRSEYEAARAFGAHLTIDGLHPLTHWAETLRGAEVILRVNPDRPRGHHQHVKTAGPKAKFGIPLEALDEARAAAEAAGVRVIGLHAHAGSGVTEADHWREIGAILANAARHFPDARILNCGGGLGVPESPDAPALDLAEVDAQLALLKKAHPRFELWMEPGRYPVAEAGVLLARVTQVKHAFGARFIGLGTGMNSLIRPALYGARHEIVNLTRLDEPGAGLASVVGPICESADLLGAERLLPETREGDVMLIAEAGAYGAVMASRYNLREPAGERVI</sequence>
<evidence type="ECO:0000313" key="17">
    <source>
        <dbReference type="EMBL" id="KAA5803981.1"/>
    </source>
</evidence>
<evidence type="ECO:0000259" key="15">
    <source>
        <dbReference type="Pfam" id="PF00696"/>
    </source>
</evidence>
<dbReference type="PANTHER" id="PTHR43727">
    <property type="entry name" value="DIAMINOPIMELATE DECARBOXYLASE"/>
    <property type="match status" value="1"/>
</dbReference>
<dbReference type="SUPFAM" id="SSF53633">
    <property type="entry name" value="Carbamate kinase-like"/>
    <property type="match status" value="1"/>
</dbReference>
<organism evidence="17 18">
    <name type="scientific">Alkalicaulis satelles</name>
    <dbReference type="NCBI Taxonomy" id="2609175"/>
    <lineage>
        <taxon>Bacteria</taxon>
        <taxon>Pseudomonadati</taxon>
        <taxon>Pseudomonadota</taxon>
        <taxon>Alphaproteobacteria</taxon>
        <taxon>Maricaulales</taxon>
        <taxon>Maricaulaceae</taxon>
        <taxon>Alkalicaulis</taxon>
    </lineage>
</organism>
<keyword evidence="4 17" id="KW-0808">Transferase</keyword>
<dbReference type="InterPro" id="IPR001341">
    <property type="entry name" value="Asp_kinase"/>
</dbReference>
<dbReference type="Gene3D" id="2.40.37.10">
    <property type="entry name" value="Lyase, Ornithine Decarboxylase, Chain A, domain 1"/>
    <property type="match status" value="1"/>
</dbReference>
<dbReference type="PANTHER" id="PTHR43727:SF2">
    <property type="entry name" value="GROUP IV DECARBOXYLASE"/>
    <property type="match status" value="1"/>
</dbReference>
<dbReference type="PRINTS" id="PR01181">
    <property type="entry name" value="DAPDCRBXLASE"/>
</dbReference>
<evidence type="ECO:0000256" key="5">
    <source>
        <dbReference type="ARBA" id="ARBA00022741"/>
    </source>
</evidence>
<evidence type="ECO:0000256" key="7">
    <source>
        <dbReference type="ARBA" id="ARBA00022793"/>
    </source>
</evidence>
<comment type="pathway">
    <text evidence="13">Amino-acid biosynthesis; L-threonine biosynthesis; L-threonine from L-aspartate: step 1/5.</text>
</comment>
<evidence type="ECO:0000256" key="2">
    <source>
        <dbReference type="ARBA" id="ARBA00004766"/>
    </source>
</evidence>
<feature type="domain" description="Orn/DAP/Arg decarboxylase 2 C-terminal" evidence="14">
    <location>
        <begin position="516"/>
        <end position="848"/>
    </location>
</feature>
<dbReference type="GO" id="GO:0009089">
    <property type="term" value="P:lysine biosynthetic process via diaminopimelate"/>
    <property type="evidence" value="ECO:0007669"/>
    <property type="project" value="UniProtKB-UniPathway"/>
</dbReference>
<dbReference type="NCBIfam" id="TIGR00657">
    <property type="entry name" value="asp_kinases"/>
    <property type="match status" value="1"/>
</dbReference>
<evidence type="ECO:0000256" key="1">
    <source>
        <dbReference type="ARBA" id="ARBA00001933"/>
    </source>
</evidence>
<dbReference type="Pfam" id="PF00696">
    <property type="entry name" value="AA_kinase"/>
    <property type="match status" value="1"/>
</dbReference>
<dbReference type="PRINTS" id="PR01179">
    <property type="entry name" value="ODADCRBXLASE"/>
</dbReference>
<comment type="caution">
    <text evidence="17">The sequence shown here is derived from an EMBL/GenBank/DDBJ whole genome shotgun (WGS) entry which is preliminary data.</text>
</comment>
<keyword evidence="6 17" id="KW-0418">Kinase</keyword>
<protein>
    <recommendedName>
        <fullName evidence="3">aspartate kinase</fullName>
        <ecNumber evidence="3">2.7.2.4</ecNumber>
    </recommendedName>
</protein>
<evidence type="ECO:0000313" key="18">
    <source>
        <dbReference type="Proteomes" id="UP000325122"/>
    </source>
</evidence>
<dbReference type="InterPro" id="IPR022644">
    <property type="entry name" value="De-COase2_N"/>
</dbReference>
<evidence type="ECO:0000259" key="14">
    <source>
        <dbReference type="Pfam" id="PF00278"/>
    </source>
</evidence>
<keyword evidence="13" id="KW-0028">Amino-acid biosynthesis</keyword>
<keyword evidence="18" id="KW-1185">Reference proteome</keyword>
<dbReference type="Gene3D" id="3.30.70.260">
    <property type="match status" value="2"/>
</dbReference>
<dbReference type="InterPro" id="IPR029066">
    <property type="entry name" value="PLP-binding_barrel"/>
</dbReference>
<evidence type="ECO:0000256" key="9">
    <source>
        <dbReference type="ARBA" id="ARBA00022898"/>
    </source>
</evidence>
<dbReference type="Gene3D" id="3.40.1160.10">
    <property type="entry name" value="Acetylglutamate kinase-like"/>
    <property type="match status" value="1"/>
</dbReference>
<dbReference type="PIRSF" id="PIRSF036459">
    <property type="entry name" value="DAP_dec_asp_kin"/>
    <property type="match status" value="1"/>
</dbReference>
<feature type="active site" description="Proton donor" evidence="11">
    <location>
        <position position="821"/>
    </location>
</feature>
<feature type="modified residue" description="N6-(pyridoxal phosphate)lysine" evidence="11">
    <location>
        <position position="544"/>
    </location>
</feature>
<keyword evidence="10 17" id="KW-0456">Lyase</keyword>
<dbReference type="EMBL" id="VWOJ01000002">
    <property type="protein sequence ID" value="KAA5803981.1"/>
    <property type="molecule type" value="Genomic_DNA"/>
</dbReference>
<dbReference type="PROSITE" id="PS00878">
    <property type="entry name" value="ODR_DC_2_1"/>
    <property type="match status" value="1"/>
</dbReference>
<dbReference type="InterPro" id="IPR022643">
    <property type="entry name" value="De-COase2_C"/>
</dbReference>
<evidence type="ECO:0000256" key="4">
    <source>
        <dbReference type="ARBA" id="ARBA00022679"/>
    </source>
</evidence>
<keyword evidence="7" id="KW-0210">Decarboxylase</keyword>
<dbReference type="GO" id="GO:0004072">
    <property type="term" value="F:aspartate kinase activity"/>
    <property type="evidence" value="ECO:0007669"/>
    <property type="project" value="UniProtKB-EC"/>
</dbReference>
<evidence type="ECO:0000256" key="6">
    <source>
        <dbReference type="ARBA" id="ARBA00022777"/>
    </source>
</evidence>
<evidence type="ECO:0000256" key="3">
    <source>
        <dbReference type="ARBA" id="ARBA00013059"/>
    </source>
</evidence>
<evidence type="ECO:0000256" key="8">
    <source>
        <dbReference type="ARBA" id="ARBA00022840"/>
    </source>
</evidence>
<dbReference type="PROSITE" id="PS00324">
    <property type="entry name" value="ASPARTOKINASE"/>
    <property type="match status" value="1"/>
</dbReference>
<proteinExistence type="inferred from homology"/>
<dbReference type="InterPro" id="IPR022653">
    <property type="entry name" value="De-COase2_pyr-phos_BS"/>
</dbReference>
<evidence type="ECO:0000256" key="12">
    <source>
        <dbReference type="RuleBase" id="RU003737"/>
    </source>
</evidence>
<keyword evidence="9 11" id="KW-0663">Pyridoxal phosphate</keyword>
<dbReference type="GO" id="GO:0005524">
    <property type="term" value="F:ATP binding"/>
    <property type="evidence" value="ECO:0007669"/>
    <property type="project" value="UniProtKB-KW"/>
</dbReference>
<evidence type="ECO:0000256" key="10">
    <source>
        <dbReference type="ARBA" id="ARBA00023239"/>
    </source>
</evidence>
<keyword evidence="8" id="KW-0067">ATP-binding</keyword>
<feature type="domain" description="Orn/DAP/Arg decarboxylase 2 N-terminal" evidence="16">
    <location>
        <begin position="536"/>
        <end position="758"/>
    </location>
</feature>
<dbReference type="Pfam" id="PF00278">
    <property type="entry name" value="Orn_DAP_Arg_deC"/>
    <property type="match status" value="1"/>
</dbReference>
<dbReference type="InterPro" id="IPR036393">
    <property type="entry name" value="AceGlu_kinase-like_sf"/>
</dbReference>
<dbReference type="InterPro" id="IPR009006">
    <property type="entry name" value="Ala_racemase/Decarboxylase_C"/>
</dbReference>
<dbReference type="UniPathway" id="UPA00034">
    <property type="reaction ID" value="UER00015"/>
</dbReference>
<dbReference type="Pfam" id="PF02784">
    <property type="entry name" value="Orn_Arg_deC_N"/>
    <property type="match status" value="1"/>
</dbReference>
<dbReference type="InterPro" id="IPR018042">
    <property type="entry name" value="Aspartate_kinase_CS"/>
</dbReference>
<dbReference type="InterPro" id="IPR011246">
    <property type="entry name" value="DAP_dec_asp_kin"/>
</dbReference>
<comment type="pathway">
    <text evidence="13">Amino-acid biosynthesis; L-methionine biosynthesis via de novo pathway; L-homoserine from L-aspartate: step 1/3.</text>
</comment>
<comment type="pathway">
    <text evidence="2 13">Amino-acid biosynthesis; L-lysine biosynthesis via DAP pathway; (S)-tetrahydrodipicolinate from L-aspartate: step 1/4.</text>
</comment>
<dbReference type="SUPFAM" id="SSF50621">
    <property type="entry name" value="Alanine racemase C-terminal domain-like"/>
    <property type="match status" value="1"/>
</dbReference>
<dbReference type="NCBIfam" id="NF006515">
    <property type="entry name" value="PRK08961.1"/>
    <property type="match status" value="1"/>
</dbReference>
<gene>
    <name evidence="17" type="ORF">F1654_09340</name>
</gene>
<accession>A0A5M6ZP40</accession>
<dbReference type="Gene3D" id="3.20.20.10">
    <property type="entry name" value="Alanine racemase"/>
    <property type="match status" value="1"/>
</dbReference>
<dbReference type="SUPFAM" id="SSF55021">
    <property type="entry name" value="ACT-like"/>
    <property type="match status" value="2"/>
</dbReference>
<dbReference type="RefSeq" id="WP_150023248.1">
    <property type="nucleotide sequence ID" value="NZ_VWOJ01000002.1"/>
</dbReference>
<reference evidence="17 18" key="1">
    <citation type="submission" date="2019-09" db="EMBL/GenBank/DDBJ databases">
        <authorList>
            <person name="Kevbrin V."/>
            <person name="Grouzdev D.S."/>
        </authorList>
    </citation>
    <scope>NUCLEOTIDE SEQUENCE [LARGE SCALE GENOMIC DNA]</scope>
    <source>
        <strain evidence="17 18">G-192</strain>
    </source>
</reference>
<keyword evidence="5" id="KW-0547">Nucleotide-binding</keyword>
<feature type="domain" description="Aspartate/glutamate/uridylate kinase" evidence="15">
    <location>
        <begin position="20"/>
        <end position="298"/>
    </location>
</feature>
<comment type="similarity">
    <text evidence="12">Belongs to the Orn/Lys/Arg decarboxylase class-II family.</text>
</comment>
<dbReference type="GO" id="GO:0008836">
    <property type="term" value="F:diaminopimelate decarboxylase activity"/>
    <property type="evidence" value="ECO:0007669"/>
    <property type="project" value="InterPro"/>
</dbReference>
<evidence type="ECO:0000259" key="16">
    <source>
        <dbReference type="Pfam" id="PF02784"/>
    </source>
</evidence>
<dbReference type="SUPFAM" id="SSF51419">
    <property type="entry name" value="PLP-binding barrel"/>
    <property type="match status" value="1"/>
</dbReference>
<dbReference type="Proteomes" id="UP000325122">
    <property type="component" value="Unassembled WGS sequence"/>
</dbReference>
<dbReference type="InterPro" id="IPR001048">
    <property type="entry name" value="Asp/Glu/Uridylate_kinase"/>
</dbReference>
<dbReference type="UniPathway" id="UPA00050">
    <property type="reaction ID" value="UER00461"/>
</dbReference>
<dbReference type="InterPro" id="IPR002986">
    <property type="entry name" value="DAP_deCOOHase_LysA"/>
</dbReference>
<dbReference type="InterPro" id="IPR045865">
    <property type="entry name" value="ACT-like_dom_sf"/>
</dbReference>
<dbReference type="GO" id="GO:0009088">
    <property type="term" value="P:threonine biosynthetic process"/>
    <property type="evidence" value="ECO:0007669"/>
    <property type="project" value="UniProtKB-UniPathway"/>
</dbReference>
<evidence type="ECO:0000256" key="11">
    <source>
        <dbReference type="PIRSR" id="PIRSR600183-50"/>
    </source>
</evidence>
<dbReference type="EC" id="2.7.2.4" evidence="3"/>
<dbReference type="UniPathway" id="UPA00051">
    <property type="reaction ID" value="UER00462"/>
</dbReference>